<dbReference type="OrthoDB" id="199599at2759"/>
<feature type="non-terminal residue" evidence="7">
    <location>
        <position position="1"/>
    </location>
</feature>
<name>A0A9P4HU59_9PEZI</name>
<dbReference type="PANTHER" id="PTHR34187:SF1">
    <property type="entry name" value="DUF202 DOMAIN-CONTAINING PROTEIN"/>
    <property type="match status" value="1"/>
</dbReference>
<dbReference type="InterPro" id="IPR052053">
    <property type="entry name" value="IM_YidH-like"/>
</dbReference>
<dbReference type="Proteomes" id="UP000799776">
    <property type="component" value="Unassembled WGS sequence"/>
</dbReference>
<evidence type="ECO:0000256" key="1">
    <source>
        <dbReference type="ARBA" id="ARBA00004127"/>
    </source>
</evidence>
<keyword evidence="2 5" id="KW-0812">Transmembrane</keyword>
<comment type="caution">
    <text evidence="7">The sequence shown here is derived from an EMBL/GenBank/DDBJ whole genome shotgun (WGS) entry which is preliminary data.</text>
</comment>
<sequence>EAWRCRLKRQPNKRHWHDGIRRWWARNIRVTVPAEARRDHLGYLRTSIALSMVGVIIAQLFRLQHSPTPDPVLGYYVLGIPLGACFIIAAILVAAIGAFRFWRQQNAMTRGKVLAGGWEIYCIMVGSIA</sequence>
<keyword evidence="8" id="KW-1185">Reference proteome</keyword>
<dbReference type="GO" id="GO:0012505">
    <property type="term" value="C:endomembrane system"/>
    <property type="evidence" value="ECO:0007669"/>
    <property type="project" value="UniProtKB-SubCell"/>
</dbReference>
<evidence type="ECO:0000256" key="5">
    <source>
        <dbReference type="SAM" id="Phobius"/>
    </source>
</evidence>
<feature type="non-terminal residue" evidence="7">
    <location>
        <position position="129"/>
    </location>
</feature>
<keyword evidence="3 5" id="KW-1133">Transmembrane helix</keyword>
<feature type="domain" description="DUF202" evidence="6">
    <location>
        <begin position="41"/>
        <end position="107"/>
    </location>
</feature>
<protein>
    <recommendedName>
        <fullName evidence="6">DUF202 domain-containing protein</fullName>
    </recommendedName>
</protein>
<dbReference type="PANTHER" id="PTHR34187">
    <property type="entry name" value="FGR18P"/>
    <property type="match status" value="1"/>
</dbReference>
<evidence type="ECO:0000256" key="2">
    <source>
        <dbReference type="ARBA" id="ARBA00022692"/>
    </source>
</evidence>
<evidence type="ECO:0000259" key="6">
    <source>
        <dbReference type="Pfam" id="PF02656"/>
    </source>
</evidence>
<dbReference type="EMBL" id="ML978717">
    <property type="protein sequence ID" value="KAF2088104.1"/>
    <property type="molecule type" value="Genomic_DNA"/>
</dbReference>
<dbReference type="Pfam" id="PF02656">
    <property type="entry name" value="DUF202"/>
    <property type="match status" value="1"/>
</dbReference>
<feature type="transmembrane region" description="Helical" evidence="5">
    <location>
        <begin position="43"/>
        <end position="61"/>
    </location>
</feature>
<dbReference type="AlphaFoldDB" id="A0A9P4HU59"/>
<accession>A0A9P4HU59</accession>
<feature type="transmembrane region" description="Helical" evidence="5">
    <location>
        <begin position="73"/>
        <end position="102"/>
    </location>
</feature>
<evidence type="ECO:0000256" key="3">
    <source>
        <dbReference type="ARBA" id="ARBA00022989"/>
    </source>
</evidence>
<gene>
    <name evidence="7" type="ORF">K490DRAFT_14760</name>
</gene>
<organism evidence="7 8">
    <name type="scientific">Saccharata proteae CBS 121410</name>
    <dbReference type="NCBI Taxonomy" id="1314787"/>
    <lineage>
        <taxon>Eukaryota</taxon>
        <taxon>Fungi</taxon>
        <taxon>Dikarya</taxon>
        <taxon>Ascomycota</taxon>
        <taxon>Pezizomycotina</taxon>
        <taxon>Dothideomycetes</taxon>
        <taxon>Dothideomycetes incertae sedis</taxon>
        <taxon>Botryosphaeriales</taxon>
        <taxon>Saccharataceae</taxon>
        <taxon>Saccharata</taxon>
    </lineage>
</organism>
<evidence type="ECO:0000313" key="7">
    <source>
        <dbReference type="EMBL" id="KAF2088104.1"/>
    </source>
</evidence>
<comment type="subcellular location">
    <subcellularLocation>
        <location evidence="1">Endomembrane system</location>
        <topology evidence="1">Multi-pass membrane protein</topology>
    </subcellularLocation>
</comment>
<evidence type="ECO:0000256" key="4">
    <source>
        <dbReference type="ARBA" id="ARBA00023136"/>
    </source>
</evidence>
<proteinExistence type="predicted"/>
<reference evidence="7" key="1">
    <citation type="journal article" date="2020" name="Stud. Mycol.">
        <title>101 Dothideomycetes genomes: a test case for predicting lifestyles and emergence of pathogens.</title>
        <authorList>
            <person name="Haridas S."/>
            <person name="Albert R."/>
            <person name="Binder M."/>
            <person name="Bloem J."/>
            <person name="Labutti K."/>
            <person name="Salamov A."/>
            <person name="Andreopoulos B."/>
            <person name="Baker S."/>
            <person name="Barry K."/>
            <person name="Bills G."/>
            <person name="Bluhm B."/>
            <person name="Cannon C."/>
            <person name="Castanera R."/>
            <person name="Culley D."/>
            <person name="Daum C."/>
            <person name="Ezra D."/>
            <person name="Gonzalez J."/>
            <person name="Henrissat B."/>
            <person name="Kuo A."/>
            <person name="Liang C."/>
            <person name="Lipzen A."/>
            <person name="Lutzoni F."/>
            <person name="Magnuson J."/>
            <person name="Mondo S."/>
            <person name="Nolan M."/>
            <person name="Ohm R."/>
            <person name="Pangilinan J."/>
            <person name="Park H.-J."/>
            <person name="Ramirez L."/>
            <person name="Alfaro M."/>
            <person name="Sun H."/>
            <person name="Tritt A."/>
            <person name="Yoshinaga Y."/>
            <person name="Zwiers L.-H."/>
            <person name="Turgeon B."/>
            <person name="Goodwin S."/>
            <person name="Spatafora J."/>
            <person name="Crous P."/>
            <person name="Grigoriev I."/>
        </authorList>
    </citation>
    <scope>NUCLEOTIDE SEQUENCE</scope>
    <source>
        <strain evidence="7">CBS 121410</strain>
    </source>
</reference>
<keyword evidence="4 5" id="KW-0472">Membrane</keyword>
<dbReference type="InterPro" id="IPR003807">
    <property type="entry name" value="DUF202"/>
</dbReference>
<evidence type="ECO:0000313" key="8">
    <source>
        <dbReference type="Proteomes" id="UP000799776"/>
    </source>
</evidence>